<protein>
    <submittedName>
        <fullName evidence="9">Binding-protein-dependent transport systems inner membrane component</fullName>
    </submittedName>
</protein>
<comment type="similarity">
    <text evidence="7">Belongs to the binding-protein-dependent transport system permease family.</text>
</comment>
<dbReference type="PROSITE" id="PS50928">
    <property type="entry name" value="ABC_TM1"/>
    <property type="match status" value="1"/>
</dbReference>
<dbReference type="Pfam" id="PF00528">
    <property type="entry name" value="BPD_transp_1"/>
    <property type="match status" value="1"/>
</dbReference>
<dbReference type="InterPro" id="IPR035906">
    <property type="entry name" value="MetI-like_sf"/>
</dbReference>
<feature type="transmembrane region" description="Helical" evidence="7">
    <location>
        <begin position="151"/>
        <end position="172"/>
    </location>
</feature>
<keyword evidence="3" id="KW-1003">Cell membrane</keyword>
<dbReference type="PANTHER" id="PTHR43005">
    <property type="entry name" value="BLR7065 PROTEIN"/>
    <property type="match status" value="1"/>
</dbReference>
<dbReference type="SUPFAM" id="SSF161098">
    <property type="entry name" value="MetI-like"/>
    <property type="match status" value="1"/>
</dbReference>
<dbReference type="CDD" id="cd06261">
    <property type="entry name" value="TM_PBP2"/>
    <property type="match status" value="1"/>
</dbReference>
<evidence type="ECO:0000256" key="1">
    <source>
        <dbReference type="ARBA" id="ARBA00004651"/>
    </source>
</evidence>
<evidence type="ECO:0000256" key="5">
    <source>
        <dbReference type="ARBA" id="ARBA00022989"/>
    </source>
</evidence>
<evidence type="ECO:0000256" key="3">
    <source>
        <dbReference type="ARBA" id="ARBA00022475"/>
    </source>
</evidence>
<evidence type="ECO:0000313" key="9">
    <source>
        <dbReference type="EMBL" id="CCM78578.1"/>
    </source>
</evidence>
<keyword evidence="5 7" id="KW-1133">Transmembrane helix</keyword>
<dbReference type="Gene3D" id="1.10.3720.10">
    <property type="entry name" value="MetI-like"/>
    <property type="match status" value="1"/>
</dbReference>
<comment type="caution">
    <text evidence="9">The sequence shown here is derived from an EMBL/GenBank/DDBJ whole genome shotgun (WGS) entry which is preliminary data.</text>
</comment>
<dbReference type="GO" id="GO:0005886">
    <property type="term" value="C:plasma membrane"/>
    <property type="evidence" value="ECO:0007669"/>
    <property type="project" value="UniProtKB-SubCell"/>
</dbReference>
<keyword evidence="4 7" id="KW-0812">Transmembrane</keyword>
<feature type="transmembrane region" description="Helical" evidence="7">
    <location>
        <begin position="56"/>
        <end position="82"/>
    </location>
</feature>
<organism evidence="9 10">
    <name type="scientific">Rhizobium mesoamericanum STM3625</name>
    <dbReference type="NCBI Taxonomy" id="1211777"/>
    <lineage>
        <taxon>Bacteria</taxon>
        <taxon>Pseudomonadati</taxon>
        <taxon>Pseudomonadota</taxon>
        <taxon>Alphaproteobacteria</taxon>
        <taxon>Hyphomicrobiales</taxon>
        <taxon>Rhizobiaceae</taxon>
        <taxon>Rhizobium/Agrobacterium group</taxon>
        <taxon>Rhizobium</taxon>
    </lineage>
</organism>
<sequence>MATGGGFVRRLFHCLATAQHALRNGFCLMTMSADTLERRQDRRPWLKRVADSCEPYLYSAPSLILIIAVMLVPLVIGVSYAFRDIQLLNPFSGGFVGLEHFRALSTDAAFYGALKNTLWWTGASVLLQFVFGLILALLLDKPFWGRGVVQALVFLPWAVPSFLAGLNWAWLFNPVIGPIPHWLFGLGLMSEPGNILSDPQHAMWGPIIANVWWGIPFFAITLLAALQAIPRDLYEAASIDGAGWFQRFRSITLPFLAPTIAITVLLRTVWVSNFADLIVVMTGGGPADRTQIVASYIFTQAFKRLDFGYASAIALVLLVLLLAYSMLIILLRQTLLNKD</sequence>
<dbReference type="HOGENOM" id="CLU_016047_0_3_5"/>
<evidence type="ECO:0000256" key="4">
    <source>
        <dbReference type="ARBA" id="ARBA00022692"/>
    </source>
</evidence>
<feature type="transmembrane region" description="Helical" evidence="7">
    <location>
        <begin position="118"/>
        <end position="139"/>
    </location>
</feature>
<dbReference type="Proteomes" id="UP000009319">
    <property type="component" value="Unassembled WGS sequence"/>
</dbReference>
<gene>
    <name evidence="9" type="ORF">BN77_p11263</name>
</gene>
<dbReference type="GO" id="GO:0055085">
    <property type="term" value="P:transmembrane transport"/>
    <property type="evidence" value="ECO:0007669"/>
    <property type="project" value="InterPro"/>
</dbReference>
<keyword evidence="2 7" id="KW-0813">Transport</keyword>
<evidence type="ECO:0000256" key="2">
    <source>
        <dbReference type="ARBA" id="ARBA00022448"/>
    </source>
</evidence>
<evidence type="ECO:0000313" key="10">
    <source>
        <dbReference type="Proteomes" id="UP000009319"/>
    </source>
</evidence>
<dbReference type="STRING" id="1211777.BN77_p11263"/>
<name>K0PXJ2_9HYPH</name>
<feature type="transmembrane region" description="Helical" evidence="7">
    <location>
        <begin position="251"/>
        <end position="270"/>
    </location>
</feature>
<evidence type="ECO:0000256" key="7">
    <source>
        <dbReference type="RuleBase" id="RU363032"/>
    </source>
</evidence>
<evidence type="ECO:0000256" key="6">
    <source>
        <dbReference type="ARBA" id="ARBA00023136"/>
    </source>
</evidence>
<feature type="transmembrane region" description="Helical" evidence="7">
    <location>
        <begin position="307"/>
        <end position="331"/>
    </location>
</feature>
<dbReference type="eggNOG" id="COG1175">
    <property type="taxonomic scope" value="Bacteria"/>
</dbReference>
<keyword evidence="6 7" id="KW-0472">Membrane</keyword>
<reference evidence="9 10" key="1">
    <citation type="journal article" date="2013" name="Genome Announc.">
        <title>Draft Genome Sequence of Rhizobium mesoamericanum STM3625, a Nitrogen-Fixing Symbiont of Mimosa pudica Isolated in French Guiana (South America).</title>
        <authorList>
            <person name="Moulin L."/>
            <person name="Mornico D."/>
            <person name="Melkonian R."/>
            <person name="Klonowska A."/>
        </authorList>
    </citation>
    <scope>NUCLEOTIDE SEQUENCE [LARGE SCALE GENOMIC DNA]</scope>
    <source>
        <strain evidence="9 10">STM3625</strain>
    </source>
</reference>
<dbReference type="PANTHER" id="PTHR43005:SF1">
    <property type="entry name" value="SPERMIDINE_PUTRESCINE TRANSPORT SYSTEM PERMEASE PROTEIN"/>
    <property type="match status" value="1"/>
</dbReference>
<comment type="subcellular location">
    <subcellularLocation>
        <location evidence="1 7">Cell membrane</location>
        <topology evidence="1 7">Multi-pass membrane protein</topology>
    </subcellularLocation>
</comment>
<accession>K0PXJ2</accession>
<evidence type="ECO:0000259" key="8">
    <source>
        <dbReference type="PROSITE" id="PS50928"/>
    </source>
</evidence>
<dbReference type="EMBL" id="CANI01000039">
    <property type="protein sequence ID" value="CCM78578.1"/>
    <property type="molecule type" value="Genomic_DNA"/>
</dbReference>
<keyword evidence="10" id="KW-1185">Reference proteome</keyword>
<feature type="transmembrane region" description="Helical" evidence="7">
    <location>
        <begin position="211"/>
        <end position="230"/>
    </location>
</feature>
<feature type="domain" description="ABC transmembrane type-1" evidence="8">
    <location>
        <begin position="114"/>
        <end position="328"/>
    </location>
</feature>
<dbReference type="AlphaFoldDB" id="K0PXJ2"/>
<dbReference type="InterPro" id="IPR000515">
    <property type="entry name" value="MetI-like"/>
</dbReference>
<proteinExistence type="inferred from homology"/>